<protein>
    <submittedName>
        <fullName evidence="1">Uncharacterized protein</fullName>
    </submittedName>
</protein>
<organism evidence="1">
    <name type="scientific">marine sediment metagenome</name>
    <dbReference type="NCBI Taxonomy" id="412755"/>
    <lineage>
        <taxon>unclassified sequences</taxon>
        <taxon>metagenomes</taxon>
        <taxon>ecological metagenomes</taxon>
    </lineage>
</organism>
<evidence type="ECO:0000313" key="1">
    <source>
        <dbReference type="EMBL" id="KKK94112.1"/>
    </source>
</evidence>
<reference evidence="1" key="1">
    <citation type="journal article" date="2015" name="Nature">
        <title>Complex archaea that bridge the gap between prokaryotes and eukaryotes.</title>
        <authorList>
            <person name="Spang A."/>
            <person name="Saw J.H."/>
            <person name="Jorgensen S.L."/>
            <person name="Zaremba-Niedzwiedzka K."/>
            <person name="Martijn J."/>
            <person name="Lind A.E."/>
            <person name="van Eijk R."/>
            <person name="Schleper C."/>
            <person name="Guy L."/>
            <person name="Ettema T.J."/>
        </authorList>
    </citation>
    <scope>NUCLEOTIDE SEQUENCE</scope>
</reference>
<proteinExistence type="predicted"/>
<dbReference type="EMBL" id="LAZR01047486">
    <property type="protein sequence ID" value="KKK94112.1"/>
    <property type="molecule type" value="Genomic_DNA"/>
</dbReference>
<accession>A0A0F8ZJY2</accession>
<name>A0A0F8ZJY2_9ZZZZ</name>
<dbReference type="AlphaFoldDB" id="A0A0F8ZJY2"/>
<gene>
    <name evidence="1" type="ORF">LCGC14_2686100</name>
</gene>
<sequence length="69" mass="7928">MKKTPYNQREKNAYSQGYADREAEIRALTTTQEDSRKLEAFDGLLVACELALRRRHDTHKTYAPRSLGG</sequence>
<comment type="caution">
    <text evidence="1">The sequence shown here is derived from an EMBL/GenBank/DDBJ whole genome shotgun (WGS) entry which is preliminary data.</text>
</comment>